<protein>
    <submittedName>
        <fullName evidence="2">HNH endonuclease</fullName>
    </submittedName>
</protein>
<accession>A0ABS9K4L3</accession>
<evidence type="ECO:0000259" key="1">
    <source>
        <dbReference type="Pfam" id="PF01844"/>
    </source>
</evidence>
<sequence length="398" mass="44349">MAAFKFNDEQWSDEEWKALLSRLISDGLLTWKQITTLTLGHMNPSQVGTSLASSEGFKLRYGKGNVMAKVMDWFYTQDGKCRDCGTRLELQADHNIPRESHDNPLDADYIENMVLRCRRCNVIKRPSHEFGGQTHLTAETALMWILFSFRPRTLSDFIRMCRIYGMTMADVRMQEGWAMAHWLQHNGSSNYLLDGEFSQCNILQWPDGGITRSWDADEVPDVDTATVIFERALASQHLLVVACHENGGGIVRFQAMRFRVESLPFSHYFPDEGAECLAIAYTPPKRNKASLNVDVAPDAPSASEILHDIETLDEVAVEGDLAATVGSDSGNGAQINKLPPRGMKIMATWLIDAQATASISWVQGTRTKSAALGPTARGKKLFDAVPDQATTVEFILQT</sequence>
<keyword evidence="2" id="KW-0255">Endonuclease</keyword>
<dbReference type="GO" id="GO:0004519">
    <property type="term" value="F:endonuclease activity"/>
    <property type="evidence" value="ECO:0007669"/>
    <property type="project" value="UniProtKB-KW"/>
</dbReference>
<evidence type="ECO:0000313" key="3">
    <source>
        <dbReference type="Proteomes" id="UP001165384"/>
    </source>
</evidence>
<dbReference type="Proteomes" id="UP001165384">
    <property type="component" value="Unassembled WGS sequence"/>
</dbReference>
<gene>
    <name evidence="2" type="ORF">LZ012_13910</name>
</gene>
<keyword evidence="2" id="KW-0378">Hydrolase</keyword>
<organism evidence="2 3">
    <name type="scientific">Dechloromonas hankyongensis</name>
    <dbReference type="NCBI Taxonomy" id="2908002"/>
    <lineage>
        <taxon>Bacteria</taxon>
        <taxon>Pseudomonadati</taxon>
        <taxon>Pseudomonadota</taxon>
        <taxon>Betaproteobacteria</taxon>
        <taxon>Rhodocyclales</taxon>
        <taxon>Azonexaceae</taxon>
        <taxon>Dechloromonas</taxon>
    </lineage>
</organism>
<evidence type="ECO:0000313" key="2">
    <source>
        <dbReference type="EMBL" id="MCG2578085.1"/>
    </source>
</evidence>
<dbReference type="Pfam" id="PF01844">
    <property type="entry name" value="HNH"/>
    <property type="match status" value="1"/>
</dbReference>
<reference evidence="2" key="1">
    <citation type="submission" date="2022-01" db="EMBL/GenBank/DDBJ databases">
        <authorList>
            <person name="Jo J.-H."/>
            <person name="Im W.-T."/>
        </authorList>
    </citation>
    <scope>NUCLEOTIDE SEQUENCE</scope>
    <source>
        <strain evidence="2">XY25</strain>
    </source>
</reference>
<dbReference type="InterPro" id="IPR002711">
    <property type="entry name" value="HNH"/>
</dbReference>
<name>A0ABS9K4L3_9RHOO</name>
<dbReference type="CDD" id="cd00085">
    <property type="entry name" value="HNHc"/>
    <property type="match status" value="1"/>
</dbReference>
<dbReference type="InterPro" id="IPR003615">
    <property type="entry name" value="HNH_nuc"/>
</dbReference>
<feature type="domain" description="HNH" evidence="1">
    <location>
        <begin position="81"/>
        <end position="124"/>
    </location>
</feature>
<comment type="caution">
    <text evidence="2">The sequence shown here is derived from an EMBL/GenBank/DDBJ whole genome shotgun (WGS) entry which is preliminary data.</text>
</comment>
<keyword evidence="2" id="KW-0540">Nuclease</keyword>
<dbReference type="RefSeq" id="WP_275711414.1">
    <property type="nucleotide sequence ID" value="NZ_JAKLTN010000002.1"/>
</dbReference>
<dbReference type="Gene3D" id="1.10.30.50">
    <property type="match status" value="1"/>
</dbReference>
<dbReference type="EMBL" id="JAKLTN010000002">
    <property type="protein sequence ID" value="MCG2578085.1"/>
    <property type="molecule type" value="Genomic_DNA"/>
</dbReference>
<proteinExistence type="predicted"/>
<keyword evidence="3" id="KW-1185">Reference proteome</keyword>